<dbReference type="Gene3D" id="1.10.287.990">
    <property type="entry name" value="Fe,Mn superoxide dismutase (SOD) domain"/>
    <property type="match status" value="1"/>
</dbReference>
<dbReference type="Gene3D" id="3.55.40.20">
    <property type="entry name" value="Iron/manganese superoxide dismutase, C-terminal domain"/>
    <property type="match status" value="1"/>
</dbReference>
<organism evidence="8 9">
    <name type="scientific">Candidatus Synchoanobacter obligatus</name>
    <dbReference type="NCBI Taxonomy" id="2919597"/>
    <lineage>
        <taxon>Bacteria</taxon>
        <taxon>Pseudomonadati</taxon>
        <taxon>Pseudomonadota</taxon>
        <taxon>Gammaproteobacteria</taxon>
        <taxon>Candidatus Comchoanobacterales</taxon>
        <taxon>Candidatus Comchoanobacteraceae</taxon>
        <taxon>Candidatus Synchoanobacter</taxon>
    </lineage>
</organism>
<dbReference type="SUPFAM" id="SSF54719">
    <property type="entry name" value="Fe,Mn superoxide dismutase (SOD), C-terminal domain"/>
    <property type="match status" value="1"/>
</dbReference>
<dbReference type="InterPro" id="IPR019833">
    <property type="entry name" value="Mn/Fe_SOD_BS"/>
</dbReference>
<dbReference type="InterPro" id="IPR036314">
    <property type="entry name" value="SOD_C_sf"/>
</dbReference>
<reference evidence="8 9" key="1">
    <citation type="journal article" date="2022" name="Nat. Microbiol.">
        <title>The microbiome of a bacterivorous marine choanoflagellate contains a resource-demanding obligate bacterial associate.</title>
        <authorList>
            <person name="Needham D.M."/>
            <person name="Poirier C."/>
            <person name="Bachy C."/>
            <person name="George E.E."/>
            <person name="Wilken S."/>
            <person name="Yung C.C.M."/>
            <person name="Limardo A.J."/>
            <person name="Morando M."/>
            <person name="Sudek L."/>
            <person name="Malmstrom R.R."/>
            <person name="Keeling P.J."/>
            <person name="Santoro A.E."/>
            <person name="Worden A.Z."/>
        </authorList>
    </citation>
    <scope>NUCLEOTIDE SEQUENCE [LARGE SCALE GENOMIC DNA]</scope>
    <source>
        <strain evidence="8 9">Comchoano-2</strain>
    </source>
</reference>
<comment type="function">
    <text evidence="5">Destroys radicals which are normally produced within the cells and which are toxic to biological systems.</text>
</comment>
<sequence length="200" mass="23088">MIQLPELPFSSKDLEPFISEKTLSFHYGKHHKTYVDKLNGLIEKTEYASTSLENIIRHSDGAIFNNAAQVWNHTFYWNCLAKPSNQKPSTELQKAITRDFGSIEEFTNTFSNSAIGLFGSGWCWLVISKDHKLSIVNTQNAQTPLTTDHTALLTCDVWEHAYYLDTQNSRPEYLKNFWAIVNWAFVSEQYQKHLEQYGNT</sequence>
<dbReference type="InterPro" id="IPR019831">
    <property type="entry name" value="Mn/Fe_SOD_N"/>
</dbReference>
<protein>
    <recommendedName>
        <fullName evidence="5">Superoxide dismutase</fullName>
        <ecNumber evidence="5">1.15.1.1</ecNumber>
    </recommendedName>
</protein>
<keyword evidence="2 5" id="KW-0479">Metal-binding</keyword>
<feature type="domain" description="Manganese/iron superoxide dismutase N-terminal" evidence="6">
    <location>
        <begin position="3"/>
        <end position="81"/>
    </location>
</feature>
<proteinExistence type="inferred from homology"/>
<accession>A0ABT1L5T2</accession>
<dbReference type="PROSITE" id="PS00088">
    <property type="entry name" value="SOD_MN"/>
    <property type="match status" value="1"/>
</dbReference>
<dbReference type="RefSeq" id="WP_258569402.1">
    <property type="nucleotide sequence ID" value="NZ_JAKUDN010000002.1"/>
</dbReference>
<evidence type="ECO:0000259" key="7">
    <source>
        <dbReference type="Pfam" id="PF02777"/>
    </source>
</evidence>
<evidence type="ECO:0000256" key="4">
    <source>
        <dbReference type="ARBA" id="ARBA00049204"/>
    </source>
</evidence>
<dbReference type="PANTHER" id="PTHR42769:SF3">
    <property type="entry name" value="SUPEROXIDE DISMUTASE [FE] 2, CHLOROPLASTIC"/>
    <property type="match status" value="1"/>
</dbReference>
<dbReference type="Proteomes" id="UP001320768">
    <property type="component" value="Unassembled WGS sequence"/>
</dbReference>
<evidence type="ECO:0000256" key="2">
    <source>
        <dbReference type="ARBA" id="ARBA00022723"/>
    </source>
</evidence>
<dbReference type="SUPFAM" id="SSF46609">
    <property type="entry name" value="Fe,Mn superoxide dismutase (SOD), N-terminal domain"/>
    <property type="match status" value="1"/>
</dbReference>
<evidence type="ECO:0000256" key="5">
    <source>
        <dbReference type="RuleBase" id="RU000414"/>
    </source>
</evidence>
<dbReference type="InterPro" id="IPR019832">
    <property type="entry name" value="Mn/Fe_SOD_C"/>
</dbReference>
<comment type="caution">
    <text evidence="8">The sequence shown here is derived from an EMBL/GenBank/DDBJ whole genome shotgun (WGS) entry which is preliminary data.</text>
</comment>
<dbReference type="PIRSF" id="PIRSF000349">
    <property type="entry name" value="SODismutase"/>
    <property type="match status" value="1"/>
</dbReference>
<comment type="similarity">
    <text evidence="1 5">Belongs to the iron/manganese superoxide dismutase family.</text>
</comment>
<dbReference type="InterPro" id="IPR036324">
    <property type="entry name" value="Mn/Fe_SOD_N_sf"/>
</dbReference>
<evidence type="ECO:0000313" key="9">
    <source>
        <dbReference type="Proteomes" id="UP001320768"/>
    </source>
</evidence>
<dbReference type="PANTHER" id="PTHR42769">
    <property type="entry name" value="SUPEROXIDE DISMUTASE"/>
    <property type="match status" value="1"/>
</dbReference>
<gene>
    <name evidence="8" type="ORF">MKS91_03215</name>
</gene>
<dbReference type="EMBL" id="JAKUDN010000002">
    <property type="protein sequence ID" value="MCP8352296.1"/>
    <property type="molecule type" value="Genomic_DNA"/>
</dbReference>
<evidence type="ECO:0000256" key="1">
    <source>
        <dbReference type="ARBA" id="ARBA00008714"/>
    </source>
</evidence>
<dbReference type="PRINTS" id="PR01703">
    <property type="entry name" value="MNSODISMTASE"/>
</dbReference>
<dbReference type="Pfam" id="PF02777">
    <property type="entry name" value="Sod_Fe_C"/>
    <property type="match status" value="1"/>
</dbReference>
<comment type="catalytic activity">
    <reaction evidence="4 5">
        <text>2 superoxide + 2 H(+) = H2O2 + O2</text>
        <dbReference type="Rhea" id="RHEA:20696"/>
        <dbReference type="ChEBI" id="CHEBI:15378"/>
        <dbReference type="ChEBI" id="CHEBI:15379"/>
        <dbReference type="ChEBI" id="CHEBI:16240"/>
        <dbReference type="ChEBI" id="CHEBI:18421"/>
        <dbReference type="EC" id="1.15.1.1"/>
    </reaction>
</comment>
<dbReference type="Pfam" id="PF00081">
    <property type="entry name" value="Sod_Fe_N"/>
    <property type="match status" value="1"/>
</dbReference>
<evidence type="ECO:0000259" key="6">
    <source>
        <dbReference type="Pfam" id="PF00081"/>
    </source>
</evidence>
<dbReference type="EC" id="1.15.1.1" evidence="5"/>
<feature type="domain" description="Manganese/iron superoxide dismutase C-terminal" evidence="7">
    <location>
        <begin position="88"/>
        <end position="188"/>
    </location>
</feature>
<evidence type="ECO:0000313" key="8">
    <source>
        <dbReference type="EMBL" id="MCP8352296.1"/>
    </source>
</evidence>
<keyword evidence="9" id="KW-1185">Reference proteome</keyword>
<dbReference type="InterPro" id="IPR001189">
    <property type="entry name" value="Mn/Fe_SOD"/>
</dbReference>
<name>A0ABT1L5T2_9GAMM</name>
<keyword evidence="3 5" id="KW-0560">Oxidoreductase</keyword>
<evidence type="ECO:0000256" key="3">
    <source>
        <dbReference type="ARBA" id="ARBA00023002"/>
    </source>
</evidence>